<dbReference type="Proteomes" id="UP000663570">
    <property type="component" value="Chromosome"/>
</dbReference>
<proteinExistence type="predicted"/>
<dbReference type="EMBL" id="CP071060">
    <property type="protein sequence ID" value="QSI79192.1"/>
    <property type="molecule type" value="Genomic_DNA"/>
</dbReference>
<dbReference type="InterPro" id="IPR058240">
    <property type="entry name" value="rSAM_sf"/>
</dbReference>
<dbReference type="PROSITE" id="PS51918">
    <property type="entry name" value="RADICAL_SAM"/>
    <property type="match status" value="1"/>
</dbReference>
<evidence type="ECO:0000313" key="9">
    <source>
        <dbReference type="EMBL" id="QSI79192.1"/>
    </source>
</evidence>
<evidence type="ECO:0000256" key="4">
    <source>
        <dbReference type="ARBA" id="ARBA00022691"/>
    </source>
</evidence>
<comment type="cofactor">
    <cofactor evidence="1">
        <name>[4Fe-4S] cluster</name>
        <dbReference type="ChEBI" id="CHEBI:49883"/>
    </cofactor>
</comment>
<protein>
    <submittedName>
        <fullName evidence="9">AmmeMemoRadiSam system radical SAM enzyme</fullName>
    </submittedName>
</protein>
<dbReference type="PIRSF" id="PIRSF004869">
    <property type="entry name" value="PflX_prd"/>
    <property type="match status" value="1"/>
</dbReference>
<evidence type="ECO:0000313" key="10">
    <source>
        <dbReference type="Proteomes" id="UP000663570"/>
    </source>
</evidence>
<keyword evidence="10" id="KW-1185">Reference proteome</keyword>
<dbReference type="PANTHER" id="PTHR30352">
    <property type="entry name" value="PYRUVATE FORMATE-LYASE-ACTIVATING ENZYME"/>
    <property type="match status" value="1"/>
</dbReference>
<dbReference type="PANTHER" id="PTHR30352:SF5">
    <property type="entry name" value="PYRUVATE FORMATE-LYASE 1-ACTIVATING ENZYME"/>
    <property type="match status" value="1"/>
</dbReference>
<evidence type="ECO:0000256" key="1">
    <source>
        <dbReference type="ARBA" id="ARBA00001966"/>
    </source>
</evidence>
<dbReference type="SFLD" id="SFLDS00029">
    <property type="entry name" value="Radical_SAM"/>
    <property type="match status" value="1"/>
</dbReference>
<keyword evidence="4" id="KW-0949">S-adenosyl-L-methionine</keyword>
<dbReference type="InterPro" id="IPR034457">
    <property type="entry name" value="Organic_radical-activating"/>
</dbReference>
<evidence type="ECO:0000256" key="5">
    <source>
        <dbReference type="ARBA" id="ARBA00022723"/>
    </source>
</evidence>
<keyword evidence="3" id="KW-0313">Glucose metabolism</keyword>
<gene>
    <name evidence="9" type="primary">amrS</name>
    <name evidence="9" type="ORF">JY500_11145</name>
</gene>
<dbReference type="InterPro" id="IPR007197">
    <property type="entry name" value="rSAM"/>
</dbReference>
<dbReference type="InterPro" id="IPR013785">
    <property type="entry name" value="Aldolase_TIM"/>
</dbReference>
<evidence type="ECO:0000259" key="8">
    <source>
        <dbReference type="PROSITE" id="PS51918"/>
    </source>
</evidence>
<keyword evidence="5" id="KW-0479">Metal-binding</keyword>
<dbReference type="CDD" id="cd01335">
    <property type="entry name" value="Radical_SAM"/>
    <property type="match status" value="1"/>
</dbReference>
<dbReference type="InterPro" id="IPR027596">
    <property type="entry name" value="AmmeMemoSam_rS"/>
</dbReference>
<organism evidence="9 10">
    <name type="scientific">Niveibacterium microcysteis</name>
    <dbReference type="NCBI Taxonomy" id="2811415"/>
    <lineage>
        <taxon>Bacteria</taxon>
        <taxon>Pseudomonadati</taxon>
        <taxon>Pseudomonadota</taxon>
        <taxon>Betaproteobacteria</taxon>
        <taxon>Rhodocyclales</taxon>
        <taxon>Rhodocyclaceae</taxon>
        <taxon>Niveibacterium</taxon>
    </lineage>
</organism>
<reference evidence="9 10" key="1">
    <citation type="submission" date="2021-02" db="EMBL/GenBank/DDBJ databases">
        <title>Niveibacterium changnyeongensis HC41.</title>
        <authorList>
            <person name="Kang M."/>
        </authorList>
    </citation>
    <scope>NUCLEOTIDE SEQUENCE [LARGE SCALE GENOMIC DNA]</scope>
    <source>
        <strain evidence="9 10">HC41</strain>
    </source>
</reference>
<dbReference type="RefSeq" id="WP_206256459.1">
    <property type="nucleotide sequence ID" value="NZ_CP071060.1"/>
</dbReference>
<dbReference type="NCBIfam" id="TIGR04337">
    <property type="entry name" value="AmmeMemoSam_rS"/>
    <property type="match status" value="1"/>
</dbReference>
<keyword evidence="3" id="KW-0119">Carbohydrate metabolism</keyword>
<evidence type="ECO:0000256" key="7">
    <source>
        <dbReference type="ARBA" id="ARBA00023014"/>
    </source>
</evidence>
<keyword evidence="6" id="KW-0408">Iron</keyword>
<dbReference type="Pfam" id="PF04055">
    <property type="entry name" value="Radical_SAM"/>
    <property type="match status" value="1"/>
</dbReference>
<dbReference type="SFLD" id="SFLDG01101">
    <property type="entry name" value="Uncharacterised_Radical_SAM_Su"/>
    <property type="match status" value="1"/>
</dbReference>
<feature type="domain" description="Radical SAM core" evidence="8">
    <location>
        <begin position="76"/>
        <end position="297"/>
    </location>
</feature>
<evidence type="ECO:0000256" key="3">
    <source>
        <dbReference type="ARBA" id="ARBA00022526"/>
    </source>
</evidence>
<keyword evidence="2" id="KW-0004">4Fe-4S</keyword>
<dbReference type="InterPro" id="IPR016431">
    <property type="entry name" value="Pyrv-formate_lyase-activ_prd"/>
</dbReference>
<dbReference type="Gene3D" id="3.20.20.70">
    <property type="entry name" value="Aldolase class I"/>
    <property type="match status" value="1"/>
</dbReference>
<sequence length="366" mass="40390">MRERVGPPADYPARWWHWLDDGRIQCDLCPRECKLHADQRGACFVRERRGDAMLLSTYGRSSGFCIDPIEKKPLNHFYPGSSVLSFGTAGCNLACKFCQNWDISKSRDMDRLMDQAAPDQIASAAQRYGAASVAFTYNDPVVFAEYAIDTAVACHTRGVHTVAVTAGYISPAARAEFYADIDAANVDLKAFSDDFYVRLTGAHLAPVLDTLVWLHHESKVWVEITTLLIPGANDSPAELAAMADWILRELGPDVPLHFTAFHPDFKLTDRPPTPPATLSLARRIARDTGLHHVYTGNVHDSEGGTTYCSGCGVPLIVRDWYNILDYRLDDQGCCSACGTRLAGHFGKFEKPFGARRIPVHLGTAQG</sequence>
<dbReference type="SUPFAM" id="SSF102114">
    <property type="entry name" value="Radical SAM enzymes"/>
    <property type="match status" value="1"/>
</dbReference>
<keyword evidence="7" id="KW-0411">Iron-sulfur</keyword>
<evidence type="ECO:0000256" key="6">
    <source>
        <dbReference type="ARBA" id="ARBA00023004"/>
    </source>
</evidence>
<accession>A0ABX7MBT7</accession>
<evidence type="ECO:0000256" key="2">
    <source>
        <dbReference type="ARBA" id="ARBA00022485"/>
    </source>
</evidence>
<name>A0ABX7MBT7_9RHOO</name>